<feature type="domain" description="Condensation" evidence="2">
    <location>
        <begin position="3"/>
        <end position="291"/>
    </location>
</feature>
<feature type="non-terminal residue" evidence="3">
    <location>
        <position position="1"/>
    </location>
</feature>
<feature type="non-terminal residue" evidence="3">
    <location>
        <position position="674"/>
    </location>
</feature>
<gene>
    <name evidence="3" type="ORF">ACCI49_24450</name>
</gene>
<dbReference type="Gene3D" id="3.40.50.12780">
    <property type="entry name" value="N-terminal domain of ligase-like"/>
    <property type="match status" value="1"/>
</dbReference>
<organism evidence="3 4">
    <name type="scientific">Microbulbifer epialgicus</name>
    <dbReference type="NCBI Taxonomy" id="393907"/>
    <lineage>
        <taxon>Bacteria</taxon>
        <taxon>Pseudomonadati</taxon>
        <taxon>Pseudomonadota</taxon>
        <taxon>Gammaproteobacteria</taxon>
        <taxon>Cellvibrionales</taxon>
        <taxon>Microbulbiferaceae</taxon>
        <taxon>Microbulbifer</taxon>
    </lineage>
</organism>
<dbReference type="PANTHER" id="PTHR45527:SF1">
    <property type="entry name" value="FATTY ACID SYNTHASE"/>
    <property type="match status" value="1"/>
</dbReference>
<dbReference type="PRINTS" id="PR00154">
    <property type="entry name" value="AMPBINDING"/>
</dbReference>
<reference evidence="3 4" key="1">
    <citation type="submission" date="2024-08" db="EMBL/GenBank/DDBJ databases">
        <authorList>
            <person name="Ishaq N."/>
        </authorList>
    </citation>
    <scope>NUCLEOTIDE SEQUENCE [LARGE SCALE GENOMIC DNA]</scope>
    <source>
        <strain evidence="3 4">DSM 18651</strain>
    </source>
</reference>
<dbReference type="Pfam" id="PF00668">
    <property type="entry name" value="Condensation"/>
    <property type="match status" value="1"/>
</dbReference>
<dbReference type="InterPro" id="IPR000873">
    <property type="entry name" value="AMP-dep_synth/lig_dom"/>
</dbReference>
<dbReference type="PROSITE" id="PS00455">
    <property type="entry name" value="AMP_BINDING"/>
    <property type="match status" value="1"/>
</dbReference>
<protein>
    <submittedName>
        <fullName evidence="3">AMP-binding protein</fullName>
    </submittedName>
</protein>
<evidence type="ECO:0000313" key="4">
    <source>
        <dbReference type="Proteomes" id="UP001569428"/>
    </source>
</evidence>
<comment type="caution">
    <text evidence="3">The sequence shown here is derived from an EMBL/GenBank/DDBJ whole genome shotgun (WGS) entry which is preliminary data.</text>
</comment>
<evidence type="ECO:0000259" key="2">
    <source>
        <dbReference type="Pfam" id="PF00668"/>
    </source>
</evidence>
<dbReference type="SUPFAM" id="SSF56801">
    <property type="entry name" value="Acetyl-CoA synthetase-like"/>
    <property type="match status" value="1"/>
</dbReference>
<dbReference type="InterPro" id="IPR023213">
    <property type="entry name" value="CAT-like_dom_sf"/>
</dbReference>
<dbReference type="Pfam" id="PF00501">
    <property type="entry name" value="AMP-binding"/>
    <property type="match status" value="1"/>
</dbReference>
<feature type="domain" description="AMP-dependent synthetase/ligase" evidence="1">
    <location>
        <begin position="311"/>
        <end position="667"/>
    </location>
</feature>
<name>A0ABV4P6M4_9GAMM</name>
<evidence type="ECO:0000313" key="3">
    <source>
        <dbReference type="EMBL" id="MFA0814021.1"/>
    </source>
</evidence>
<proteinExistence type="predicted"/>
<dbReference type="InterPro" id="IPR020845">
    <property type="entry name" value="AMP-binding_CS"/>
</dbReference>
<dbReference type="InterPro" id="IPR020459">
    <property type="entry name" value="AMP-binding"/>
</dbReference>
<dbReference type="InterPro" id="IPR042099">
    <property type="entry name" value="ANL_N_sf"/>
</dbReference>
<dbReference type="SUPFAM" id="SSF52777">
    <property type="entry name" value="CoA-dependent acyltransferases"/>
    <property type="match status" value="1"/>
</dbReference>
<dbReference type="Gene3D" id="3.30.559.10">
    <property type="entry name" value="Chloramphenicol acetyltransferase-like domain"/>
    <property type="match status" value="1"/>
</dbReference>
<keyword evidence="4" id="KW-1185">Reference proteome</keyword>
<dbReference type="Proteomes" id="UP001569428">
    <property type="component" value="Unassembled WGS sequence"/>
</dbReference>
<dbReference type="InterPro" id="IPR001242">
    <property type="entry name" value="Condensation_dom"/>
</dbReference>
<dbReference type="Gene3D" id="3.30.559.30">
    <property type="entry name" value="Nonribosomal peptide synthetase, condensation domain"/>
    <property type="match status" value="1"/>
</dbReference>
<dbReference type="CDD" id="cd19531">
    <property type="entry name" value="LCL_NRPS-like"/>
    <property type="match status" value="1"/>
</dbReference>
<dbReference type="EMBL" id="JBGMEK010000201">
    <property type="protein sequence ID" value="MFA0814021.1"/>
    <property type="molecule type" value="Genomic_DNA"/>
</dbReference>
<dbReference type="RefSeq" id="WP_371841864.1">
    <property type="nucleotide sequence ID" value="NZ_JBGMEK010000201.1"/>
</dbReference>
<dbReference type="PANTHER" id="PTHR45527">
    <property type="entry name" value="NONRIBOSOMAL PEPTIDE SYNTHETASE"/>
    <property type="match status" value="1"/>
</dbReference>
<evidence type="ECO:0000259" key="1">
    <source>
        <dbReference type="Pfam" id="PF00501"/>
    </source>
</evidence>
<sequence length="674" mass="75570">FNEGRENPLGPLSVQYADYAVWQREWLSGDVLAKQLGYWQEQLRGLPPVHSLPLDKSRPEIQNFEGKSISRVLEKSTLNEIIRYCNSNNVTLFMFLQSALSILINKYSYGQNDIVMGTPIAGRAHTGVESIIGFFVNTLVLRSNVEDNLTFEKLLQNNRSMILDAYAHQDIPFELLVETVNPERNLSYSPLFQVMINLRNSDQVDLNIDGIDLENNEFSEGYTKYDIELSILEVDEELSLTWIFNNNIFEYESIERIAKNFNILIDSILKGPARIISQLKIMDDSERKNLLHHSENPNETFLEEDCFLDYFESQVAKSGDAIAVIYGDNSLTYDELNKRSNQVARYLIDKGVKTNDLVGVCVSPSLEVIISLLGVLKSGAAYVPLDPQYPKERIMYMLEDSSACIVLTKNEYLKNLCKTTYDIISVDDSYFVNNLKCYPETNLSKSLVNSRPDSLAYVIYTSGSTGMPKGVMVDRKNLSNFLKYSVRNFISNDIEGSIVSSSIAFDATVCPLYVPLCVGKSVNILGVSDNLLSELAETLTCGPYLYKITPSHIYALKGYFKDPAESRLKHVFVIAGEPLSKSICQYWVNAFPKSIVINEYGPTEATVGSSTFNCNDDYSPETSVCVPIGRPLSNVKLFIFDENSVLCPLGSVGELHIGGAGVARGYLNRPELTK</sequence>
<accession>A0ABV4P6M4</accession>